<keyword evidence="8" id="KW-1185">Reference proteome</keyword>
<dbReference type="Pfam" id="PF08281">
    <property type="entry name" value="Sigma70_r4_2"/>
    <property type="match status" value="1"/>
</dbReference>
<dbReference type="Gene3D" id="1.10.10.10">
    <property type="entry name" value="Winged helix-like DNA-binding domain superfamily/Winged helix DNA-binding domain"/>
    <property type="match status" value="1"/>
</dbReference>
<evidence type="ECO:0000313" key="8">
    <source>
        <dbReference type="Proteomes" id="UP001497416"/>
    </source>
</evidence>
<dbReference type="NCBIfam" id="TIGR02937">
    <property type="entry name" value="sigma70-ECF"/>
    <property type="match status" value="1"/>
</dbReference>
<evidence type="ECO:0000259" key="5">
    <source>
        <dbReference type="Pfam" id="PF04542"/>
    </source>
</evidence>
<evidence type="ECO:0000256" key="4">
    <source>
        <dbReference type="ARBA" id="ARBA00023163"/>
    </source>
</evidence>
<dbReference type="InterPro" id="IPR013325">
    <property type="entry name" value="RNA_pol_sigma_r2"/>
</dbReference>
<accession>A0ABM9NRE3</accession>
<dbReference type="InterPro" id="IPR013249">
    <property type="entry name" value="RNA_pol_sigma70_r4_t2"/>
</dbReference>
<dbReference type="InterPro" id="IPR013324">
    <property type="entry name" value="RNA_pol_sigma_r3/r4-like"/>
</dbReference>
<dbReference type="PANTHER" id="PTHR43133">
    <property type="entry name" value="RNA POLYMERASE ECF-TYPE SIGMA FACTO"/>
    <property type="match status" value="1"/>
</dbReference>
<proteinExistence type="inferred from homology"/>
<comment type="similarity">
    <text evidence="1">Belongs to the sigma-70 factor family. ECF subfamily.</text>
</comment>
<dbReference type="Gene3D" id="1.10.1740.10">
    <property type="match status" value="1"/>
</dbReference>
<feature type="domain" description="RNA polymerase sigma factor 70 region 4 type 2" evidence="6">
    <location>
        <begin position="111"/>
        <end position="162"/>
    </location>
</feature>
<evidence type="ECO:0000256" key="2">
    <source>
        <dbReference type="ARBA" id="ARBA00023015"/>
    </source>
</evidence>
<keyword evidence="2" id="KW-0805">Transcription regulation</keyword>
<evidence type="ECO:0000256" key="3">
    <source>
        <dbReference type="ARBA" id="ARBA00023082"/>
    </source>
</evidence>
<organism evidence="7 8">
    <name type="scientific">Tenacibaculum platacis</name>
    <dbReference type="NCBI Taxonomy" id="3137852"/>
    <lineage>
        <taxon>Bacteria</taxon>
        <taxon>Pseudomonadati</taxon>
        <taxon>Bacteroidota</taxon>
        <taxon>Flavobacteriia</taxon>
        <taxon>Flavobacteriales</taxon>
        <taxon>Flavobacteriaceae</taxon>
        <taxon>Tenacibaculum</taxon>
    </lineage>
</organism>
<feature type="domain" description="RNA polymerase sigma-70 region 2" evidence="5">
    <location>
        <begin position="24"/>
        <end position="88"/>
    </location>
</feature>
<reference evidence="7 8" key="1">
    <citation type="submission" date="2024-05" db="EMBL/GenBank/DDBJ databases">
        <authorList>
            <person name="Duchaud E."/>
        </authorList>
    </citation>
    <scope>NUCLEOTIDE SEQUENCE [LARGE SCALE GENOMIC DNA]</scope>
    <source>
        <strain evidence="7">Ena-SAMPLE-TAB-13-05-2024-13:56:06:370-140302</strain>
    </source>
</reference>
<comment type="caution">
    <text evidence="7">The sequence shown here is derived from an EMBL/GenBank/DDBJ whole genome shotgun (WGS) entry which is preliminary data.</text>
</comment>
<dbReference type="InterPro" id="IPR014284">
    <property type="entry name" value="RNA_pol_sigma-70_dom"/>
</dbReference>
<dbReference type="InterPro" id="IPR039425">
    <property type="entry name" value="RNA_pol_sigma-70-like"/>
</dbReference>
<gene>
    <name evidence="7" type="ORF">T190607A01A_10297</name>
</gene>
<sequence length="196" mass="22725">MNTLYIHSDIFCKFTKMTTQEIWTTYHKDLKRFIISKTKDKVIADDILQDAFIRIHNKLDTLKDASKLKSWIFTITRNAIYDHFKSQGKNITFDNSDIPVEIEDHIHTEKDCLRGIVTNLPKKYRTPLFLADIKGLKQQEIASQLNLPLSTVKSQIQRARKMIVQGFMDCCGFKLNENGKLVGEIQPKEDCKICNS</sequence>
<dbReference type="CDD" id="cd06171">
    <property type="entry name" value="Sigma70_r4"/>
    <property type="match status" value="1"/>
</dbReference>
<evidence type="ECO:0000256" key="1">
    <source>
        <dbReference type="ARBA" id="ARBA00010641"/>
    </source>
</evidence>
<dbReference type="SUPFAM" id="SSF88946">
    <property type="entry name" value="Sigma2 domain of RNA polymerase sigma factors"/>
    <property type="match status" value="1"/>
</dbReference>
<dbReference type="SUPFAM" id="SSF88659">
    <property type="entry name" value="Sigma3 and sigma4 domains of RNA polymerase sigma factors"/>
    <property type="match status" value="1"/>
</dbReference>
<dbReference type="Pfam" id="PF04542">
    <property type="entry name" value="Sigma70_r2"/>
    <property type="match status" value="1"/>
</dbReference>
<keyword evidence="3" id="KW-0731">Sigma factor</keyword>
<name>A0ABM9NRE3_9FLAO</name>
<protein>
    <submittedName>
        <fullName evidence="7">RNA polymerase sigma-70 factor, ECF subfamily</fullName>
    </submittedName>
</protein>
<evidence type="ECO:0000313" key="7">
    <source>
        <dbReference type="EMBL" id="CAL2076064.1"/>
    </source>
</evidence>
<dbReference type="InterPro" id="IPR007627">
    <property type="entry name" value="RNA_pol_sigma70_r2"/>
</dbReference>
<evidence type="ECO:0000259" key="6">
    <source>
        <dbReference type="Pfam" id="PF08281"/>
    </source>
</evidence>
<dbReference type="EMBL" id="CAXIXY010000003">
    <property type="protein sequence ID" value="CAL2076064.1"/>
    <property type="molecule type" value="Genomic_DNA"/>
</dbReference>
<dbReference type="InterPro" id="IPR036388">
    <property type="entry name" value="WH-like_DNA-bd_sf"/>
</dbReference>
<dbReference type="Proteomes" id="UP001497416">
    <property type="component" value="Unassembled WGS sequence"/>
</dbReference>
<dbReference type="PANTHER" id="PTHR43133:SF62">
    <property type="entry name" value="RNA POLYMERASE SIGMA FACTOR SIGZ"/>
    <property type="match status" value="1"/>
</dbReference>
<keyword evidence="4" id="KW-0804">Transcription</keyword>